<evidence type="ECO:0000256" key="1">
    <source>
        <dbReference type="ARBA" id="ARBA00022737"/>
    </source>
</evidence>
<dbReference type="Proteomes" id="UP000077355">
    <property type="component" value="Unassembled WGS sequence"/>
</dbReference>
<evidence type="ECO:0000313" key="4">
    <source>
        <dbReference type="Proteomes" id="UP000077355"/>
    </source>
</evidence>
<keyword evidence="1" id="KW-0677">Repeat</keyword>
<gene>
    <name evidence="3" type="ORF">PBAT_21235</name>
</gene>
<dbReference type="InterPro" id="IPR015943">
    <property type="entry name" value="WD40/YVTN_repeat-like_dom_sf"/>
</dbReference>
<dbReference type="SUPFAM" id="SSF110296">
    <property type="entry name" value="Oligoxyloglucan reducing end-specific cellobiohydrolase"/>
    <property type="match status" value="2"/>
</dbReference>
<dbReference type="AlphaFoldDB" id="A0A168JTQ4"/>
<evidence type="ECO:0000313" key="3">
    <source>
        <dbReference type="EMBL" id="OAB41091.1"/>
    </source>
</evidence>
<proteinExistence type="predicted"/>
<organism evidence="3 4">
    <name type="scientific">Paenibacillus antarcticus</name>
    <dbReference type="NCBI Taxonomy" id="253703"/>
    <lineage>
        <taxon>Bacteria</taxon>
        <taxon>Bacillati</taxon>
        <taxon>Bacillota</taxon>
        <taxon>Bacilli</taxon>
        <taxon>Bacillales</taxon>
        <taxon>Paenibacillaceae</taxon>
        <taxon>Paenibacillus</taxon>
    </lineage>
</organism>
<name>A0A168JTQ4_9BACL</name>
<dbReference type="InterPro" id="IPR031778">
    <property type="entry name" value="Sortilin_N"/>
</dbReference>
<dbReference type="Pfam" id="PF15902">
    <property type="entry name" value="Sortilin-Vps10"/>
    <property type="match status" value="1"/>
</dbReference>
<comment type="caution">
    <text evidence="3">The sequence shown here is derived from an EMBL/GenBank/DDBJ whole genome shotgun (WGS) entry which is preliminary data.</text>
</comment>
<sequence length="435" mass="48611">MTEVEIMKSHKHICLTIAIILGLLLTACSKTNNVSLDAQPLQQAQEDPGELGQTLNVVTVSTPSEDQKQEQEQYQIQTRLVDFHLLNETTGLAWGLTRNSIRIYSTEDRGGSWVNMSPAENVQFTSNPEYGTNVFFIDKNNGWIVRNGQGTQETVVLRTNNGGLHWKISSLPKSDDIKGISFSSVKRGWILTTSDSSMGQEEKYLYRTDDGGANWTKVMQNTGSRNASKDTPFAISNQGYVMDMSFVDSLNGFVTLQDEGTGTLYTTKDAGNSWVTVPNLIDRKKMAVCRTVTLGNSEFSGESTNQGFIPLACTDGDRTKLNGYFTSDKGVTWKFTPFDLNWSTGLNQMLSPIFLNRNEGWYLQESTIYHTINQGNNWDALPVSSTLQEYIETYPSVVKMEFISSKLGWILLENTENKRSLLLQTLDGGVSWKVL</sequence>
<feature type="domain" description="Sortilin N-terminal" evidence="2">
    <location>
        <begin position="102"/>
        <end position="228"/>
    </location>
</feature>
<dbReference type="EMBL" id="LVJI01000048">
    <property type="protein sequence ID" value="OAB41091.1"/>
    <property type="molecule type" value="Genomic_DNA"/>
</dbReference>
<evidence type="ECO:0000259" key="2">
    <source>
        <dbReference type="Pfam" id="PF15902"/>
    </source>
</evidence>
<keyword evidence="4" id="KW-1185">Reference proteome</keyword>
<dbReference type="OrthoDB" id="501835at2"/>
<dbReference type="PANTHER" id="PTHR47199:SF2">
    <property type="entry name" value="PHOTOSYSTEM II STABILITY_ASSEMBLY FACTOR HCF136, CHLOROPLASTIC"/>
    <property type="match status" value="1"/>
</dbReference>
<protein>
    <recommendedName>
        <fullName evidence="2">Sortilin N-terminal domain-containing protein</fullName>
    </recommendedName>
</protein>
<dbReference type="Gene3D" id="2.130.10.10">
    <property type="entry name" value="YVTN repeat-like/Quinoprotein amine dehydrogenase"/>
    <property type="match status" value="2"/>
</dbReference>
<reference evidence="3 4" key="1">
    <citation type="submission" date="2016-03" db="EMBL/GenBank/DDBJ databases">
        <title>Draft genome sequence of Paenibacillus antarcticus CECT 5836.</title>
        <authorList>
            <person name="Shin S.-K."/>
            <person name="Yi H."/>
        </authorList>
    </citation>
    <scope>NUCLEOTIDE SEQUENCE [LARGE SCALE GENOMIC DNA]</scope>
    <source>
        <strain evidence="3 4">CECT 5836</strain>
    </source>
</reference>
<dbReference type="PANTHER" id="PTHR47199">
    <property type="entry name" value="PHOTOSYSTEM II STABILITY/ASSEMBLY FACTOR HCF136, CHLOROPLASTIC"/>
    <property type="match status" value="1"/>
</dbReference>
<accession>A0A168JTQ4</accession>